<dbReference type="EMBL" id="AGYT01000008">
    <property type="protein sequence ID" value="ENZ02575.1"/>
    <property type="molecule type" value="Genomic_DNA"/>
</dbReference>
<dbReference type="AlphaFoldDB" id="N9WI39"/>
<sequence>MSFKLKFNFKIYNETNSYLKDLKIVDEEGLLHNPTLNKLDKKNFNNLQEVYMHLYKPEKIYLKFSDEHGVERKLLIFKNIKEILKLNYEIIIEKDEKENYNAKVA</sequence>
<keyword evidence="2" id="KW-1185">Reference proteome</keyword>
<dbReference type="RefSeq" id="WP_002598311.1">
    <property type="nucleotide sequence ID" value="NZ_JADPHC010000001.1"/>
</dbReference>
<protein>
    <submittedName>
        <fullName evidence="1">Uncharacterized protein</fullName>
    </submittedName>
</protein>
<dbReference type="Proteomes" id="UP000013097">
    <property type="component" value="Unassembled WGS sequence"/>
</dbReference>
<gene>
    <name evidence="1" type="ORF">HMPREF1092_01810</name>
</gene>
<accession>N9WI39</accession>
<comment type="caution">
    <text evidence="1">The sequence shown here is derived from an EMBL/GenBank/DDBJ whole genome shotgun (WGS) entry which is preliminary data.</text>
</comment>
<name>N9WI39_9CLOT</name>
<reference evidence="1 2" key="1">
    <citation type="submission" date="2013-01" db="EMBL/GenBank/DDBJ databases">
        <title>The Genome Sequence of Clostridium colicanis 209318.</title>
        <authorList>
            <consortium name="The Broad Institute Genome Sequencing Platform"/>
            <person name="Earl A."/>
            <person name="Ward D."/>
            <person name="Feldgarden M."/>
            <person name="Gevers D."/>
            <person name="Courvalin P."/>
            <person name="Lambert T."/>
            <person name="Walker B."/>
            <person name="Young S.K."/>
            <person name="Zeng Q."/>
            <person name="Gargeya S."/>
            <person name="Fitzgerald M."/>
            <person name="Haas B."/>
            <person name="Abouelleil A."/>
            <person name="Alvarado L."/>
            <person name="Arachchi H.M."/>
            <person name="Berlin A.M."/>
            <person name="Chapman S.B."/>
            <person name="Dewar J."/>
            <person name="Goldberg J."/>
            <person name="Griggs A."/>
            <person name="Gujja S."/>
            <person name="Hansen M."/>
            <person name="Howarth C."/>
            <person name="Imamovic A."/>
            <person name="Larimer J."/>
            <person name="McCowan C."/>
            <person name="Murphy C."/>
            <person name="Neiman D."/>
            <person name="Pearson M."/>
            <person name="Priest M."/>
            <person name="Roberts A."/>
            <person name="Saif S."/>
            <person name="Shea T."/>
            <person name="Sisk P."/>
            <person name="Sykes S."/>
            <person name="Wortman J."/>
            <person name="Nusbaum C."/>
            <person name="Birren B."/>
        </authorList>
    </citation>
    <scope>NUCLEOTIDE SEQUENCE [LARGE SCALE GENOMIC DNA]</scope>
    <source>
        <strain evidence="1 2">209318</strain>
    </source>
</reference>
<evidence type="ECO:0000313" key="1">
    <source>
        <dbReference type="EMBL" id="ENZ02575.1"/>
    </source>
</evidence>
<dbReference type="HOGENOM" id="CLU_2231892_0_0_9"/>
<dbReference type="PATRIC" id="fig|999411.4.peg.1782"/>
<proteinExistence type="predicted"/>
<organism evidence="1 2">
    <name type="scientific">Clostridium thermobutyricum</name>
    <dbReference type="NCBI Taxonomy" id="29372"/>
    <lineage>
        <taxon>Bacteria</taxon>
        <taxon>Bacillati</taxon>
        <taxon>Bacillota</taxon>
        <taxon>Clostridia</taxon>
        <taxon>Eubacteriales</taxon>
        <taxon>Clostridiaceae</taxon>
        <taxon>Clostridium</taxon>
    </lineage>
</organism>
<evidence type="ECO:0000313" key="2">
    <source>
        <dbReference type="Proteomes" id="UP000013097"/>
    </source>
</evidence>